<organism evidence="2 3">
    <name type="scientific">Sedimentisphaera salicampi</name>
    <dbReference type="NCBI Taxonomy" id="1941349"/>
    <lineage>
        <taxon>Bacteria</taxon>
        <taxon>Pseudomonadati</taxon>
        <taxon>Planctomycetota</taxon>
        <taxon>Phycisphaerae</taxon>
        <taxon>Sedimentisphaerales</taxon>
        <taxon>Sedimentisphaeraceae</taxon>
        <taxon>Sedimentisphaera</taxon>
    </lineage>
</organism>
<evidence type="ECO:0000313" key="2">
    <source>
        <dbReference type="EMBL" id="ARN55900.1"/>
    </source>
</evidence>
<dbReference type="Gene3D" id="1.40.20.10">
    <property type="entry name" value="CHAD domain"/>
    <property type="match status" value="1"/>
</dbReference>
<dbReference type="STRING" id="1941349.STSP1_00267"/>
<dbReference type="EMBL" id="CP021023">
    <property type="protein sequence ID" value="ARN55900.1"/>
    <property type="molecule type" value="Genomic_DNA"/>
</dbReference>
<keyword evidence="3" id="KW-1185">Reference proteome</keyword>
<reference evidence="3" key="1">
    <citation type="submission" date="2017-04" db="EMBL/GenBank/DDBJ databases">
        <title>Comparative genomics and description of representatives of a novel lineage of planctomycetes thriving in anoxic sediments.</title>
        <authorList>
            <person name="Spring S."/>
            <person name="Bunk B."/>
            <person name="Sproer C."/>
        </authorList>
    </citation>
    <scope>NUCLEOTIDE SEQUENCE [LARGE SCALE GENOMIC DNA]</scope>
    <source>
        <strain evidence="3">ST-PulAB-D4</strain>
    </source>
</reference>
<name>A0A1W6LJD1_9BACT</name>
<dbReference type="RefSeq" id="WP_085754623.1">
    <property type="nucleotide sequence ID" value="NZ_CP021023.1"/>
</dbReference>
<protein>
    <recommendedName>
        <fullName evidence="1">CHAD domain-containing protein</fullName>
    </recommendedName>
</protein>
<dbReference type="Proteomes" id="UP000193334">
    <property type="component" value="Chromosome"/>
</dbReference>
<dbReference type="KEGG" id="pbp:STSP1_00267"/>
<accession>A0A1W6LJD1</accession>
<feature type="domain" description="CHAD" evidence="1">
    <location>
        <begin position="6"/>
        <end position="299"/>
    </location>
</feature>
<evidence type="ECO:0000313" key="3">
    <source>
        <dbReference type="Proteomes" id="UP000193334"/>
    </source>
</evidence>
<dbReference type="PROSITE" id="PS51708">
    <property type="entry name" value="CHAD"/>
    <property type="match status" value="1"/>
</dbReference>
<evidence type="ECO:0000259" key="1">
    <source>
        <dbReference type="PROSITE" id="PS51708"/>
    </source>
</evidence>
<dbReference type="InterPro" id="IPR007899">
    <property type="entry name" value="CHAD_dom"/>
</dbReference>
<dbReference type="SMART" id="SM00880">
    <property type="entry name" value="CHAD"/>
    <property type="match status" value="1"/>
</dbReference>
<proteinExistence type="predicted"/>
<dbReference type="PANTHER" id="PTHR39339">
    <property type="entry name" value="SLR1444 PROTEIN"/>
    <property type="match status" value="1"/>
</dbReference>
<sequence length="324" mass="38119">MQQNQDSATQQLACENVKKQLKTITKRLEGAKFARDVEDVHKVRLASRRLRAVLRLFGDVYGKERADNWQKQLKKLLKGMSEARDLDVEIIFIEGILSELNYDSRRQVPGLRRALLRKQQARQKLQPKMAKEIRRFEDKNILIDMHLDTERMLFPLRNKEIPRISESLLERLRERISPHKNDVINKLELLKDIENNGGHHKLRIAVKKTRYCLEAADKAFDGSLEQTITKVKNFQTMLGDMHDRDVWKIGLENLIEEEKQRTIEYFGSARPFPKLLPGMQMLKDKIESQRLQLYQQASEYANSEVSEDFWNHIDDVFRRPANAD</sequence>
<dbReference type="AlphaFoldDB" id="A0A1W6LJD1"/>
<gene>
    <name evidence="2" type="ORF">STSP1_00267</name>
</gene>
<dbReference type="InterPro" id="IPR038186">
    <property type="entry name" value="CHAD_dom_sf"/>
</dbReference>
<dbReference type="PANTHER" id="PTHR39339:SF1">
    <property type="entry name" value="CHAD DOMAIN-CONTAINING PROTEIN"/>
    <property type="match status" value="1"/>
</dbReference>
<dbReference type="Pfam" id="PF05235">
    <property type="entry name" value="CHAD"/>
    <property type="match status" value="1"/>
</dbReference>